<feature type="transmembrane region" description="Helical" evidence="4">
    <location>
        <begin position="325"/>
        <end position="344"/>
    </location>
</feature>
<feature type="transmembrane region" description="Helical" evidence="4">
    <location>
        <begin position="126"/>
        <end position="150"/>
    </location>
</feature>
<keyword evidence="2 4" id="KW-1133">Transmembrane helix</keyword>
<dbReference type="InterPro" id="IPR011701">
    <property type="entry name" value="MFS"/>
</dbReference>
<dbReference type="PANTHER" id="PTHR23523">
    <property type="match status" value="1"/>
</dbReference>
<sequence>MAIGGIVLVALSLRPSIVSVGPVLPRVIFDFNLTHAQASLLTAIPELLMGLLALVAPLIARRLGRDGVILAALIILGVATLARACVTDIALLLATTAGVGAGIAIAGALIAGFIKERFSGHAAAVMGVYATALSVGSTVAAAATGPLSVLAGGWRIAIGVWSVLALIGAVAWLAVALVGNKFSTSGMAPSVVHRLPIRSGKAWKIAIFFAMNNLLFYSILAWLPSVYQEAGRSASGASFILASFTFAFMCANPIFGFLSRSHDRRPWLFSAGLMAFVGMAVIGLAPNALPLFFVPLCAFGLGGTFTLGMTLPLDNTSTADEANSWNAFVLLIGYVIAAIGPLASGYLRDETGDFEMSLLVLAGCAALMTFLAPFLKPRQL</sequence>
<feature type="transmembrane region" description="Helical" evidence="4">
    <location>
        <begin position="36"/>
        <end position="60"/>
    </location>
</feature>
<evidence type="ECO:0000256" key="3">
    <source>
        <dbReference type="ARBA" id="ARBA00023136"/>
    </source>
</evidence>
<dbReference type="PANTHER" id="PTHR23523:SF2">
    <property type="entry name" value="2-NITROIMIDAZOLE TRANSPORTER"/>
    <property type="match status" value="1"/>
</dbReference>
<dbReference type="Gene3D" id="1.20.1250.20">
    <property type="entry name" value="MFS general substrate transporter like domains"/>
    <property type="match status" value="2"/>
</dbReference>
<evidence type="ECO:0000256" key="4">
    <source>
        <dbReference type="SAM" id="Phobius"/>
    </source>
</evidence>
<dbReference type="EMBL" id="JACHXN010000020">
    <property type="protein sequence ID" value="MBB3148517.1"/>
    <property type="molecule type" value="Genomic_DNA"/>
</dbReference>
<keyword evidence="3 4" id="KW-0472">Membrane</keyword>
<dbReference type="InterPro" id="IPR052524">
    <property type="entry name" value="MFS_Cyanate_Porter"/>
</dbReference>
<evidence type="ECO:0000313" key="6">
    <source>
        <dbReference type="EMBL" id="MBB3148517.1"/>
    </source>
</evidence>
<dbReference type="RefSeq" id="WP_183664369.1">
    <property type="nucleotide sequence ID" value="NZ_JACHXN010000020.1"/>
</dbReference>
<dbReference type="GO" id="GO:0022857">
    <property type="term" value="F:transmembrane transporter activity"/>
    <property type="evidence" value="ECO:0007669"/>
    <property type="project" value="InterPro"/>
</dbReference>
<dbReference type="SUPFAM" id="SSF103473">
    <property type="entry name" value="MFS general substrate transporter"/>
    <property type="match status" value="1"/>
</dbReference>
<evidence type="ECO:0000259" key="5">
    <source>
        <dbReference type="PROSITE" id="PS50850"/>
    </source>
</evidence>
<name>A0A839UDC1_9HYPH</name>
<evidence type="ECO:0000256" key="1">
    <source>
        <dbReference type="ARBA" id="ARBA00022692"/>
    </source>
</evidence>
<gene>
    <name evidence="6" type="ORF">FHS21_004965</name>
</gene>
<evidence type="ECO:0000256" key="2">
    <source>
        <dbReference type="ARBA" id="ARBA00022989"/>
    </source>
</evidence>
<feature type="transmembrane region" description="Helical" evidence="4">
    <location>
        <begin position="202"/>
        <end position="223"/>
    </location>
</feature>
<feature type="transmembrane region" description="Helical" evidence="4">
    <location>
        <begin position="291"/>
        <end position="313"/>
    </location>
</feature>
<dbReference type="InterPro" id="IPR020846">
    <property type="entry name" value="MFS_dom"/>
</dbReference>
<dbReference type="AlphaFoldDB" id="A0A839UDC1"/>
<feature type="transmembrane region" description="Helical" evidence="4">
    <location>
        <begin position="267"/>
        <end position="285"/>
    </location>
</feature>
<feature type="transmembrane region" description="Helical" evidence="4">
    <location>
        <begin position="235"/>
        <end position="255"/>
    </location>
</feature>
<keyword evidence="1 4" id="KW-0812">Transmembrane</keyword>
<accession>A0A839UDC1</accession>
<feature type="transmembrane region" description="Helical" evidence="4">
    <location>
        <begin position="156"/>
        <end position="178"/>
    </location>
</feature>
<feature type="transmembrane region" description="Helical" evidence="4">
    <location>
        <begin position="67"/>
        <end position="84"/>
    </location>
</feature>
<proteinExistence type="predicted"/>
<dbReference type="Pfam" id="PF07690">
    <property type="entry name" value="MFS_1"/>
    <property type="match status" value="1"/>
</dbReference>
<feature type="domain" description="Major facilitator superfamily (MFS) profile" evidence="5">
    <location>
        <begin position="1"/>
        <end position="380"/>
    </location>
</feature>
<dbReference type="PROSITE" id="PS50850">
    <property type="entry name" value="MFS"/>
    <property type="match status" value="1"/>
</dbReference>
<dbReference type="Proteomes" id="UP000554520">
    <property type="component" value="Unassembled WGS sequence"/>
</dbReference>
<evidence type="ECO:0000313" key="7">
    <source>
        <dbReference type="Proteomes" id="UP000554520"/>
    </source>
</evidence>
<dbReference type="InterPro" id="IPR036259">
    <property type="entry name" value="MFS_trans_sf"/>
</dbReference>
<comment type="caution">
    <text evidence="6">The sequence shown here is derived from an EMBL/GenBank/DDBJ whole genome shotgun (WGS) entry which is preliminary data.</text>
</comment>
<organism evidence="6 7">
    <name type="scientific">Phyllobacterium trifolii</name>
    <dbReference type="NCBI Taxonomy" id="300193"/>
    <lineage>
        <taxon>Bacteria</taxon>
        <taxon>Pseudomonadati</taxon>
        <taxon>Pseudomonadota</taxon>
        <taxon>Alphaproteobacteria</taxon>
        <taxon>Hyphomicrobiales</taxon>
        <taxon>Phyllobacteriaceae</taxon>
        <taxon>Phyllobacterium</taxon>
    </lineage>
</organism>
<feature type="transmembrane region" description="Helical" evidence="4">
    <location>
        <begin position="90"/>
        <end position="114"/>
    </location>
</feature>
<feature type="transmembrane region" description="Helical" evidence="4">
    <location>
        <begin position="356"/>
        <end position="375"/>
    </location>
</feature>
<protein>
    <submittedName>
        <fullName evidence="6">CP family cyanate transporter-like MFS transporter</fullName>
    </submittedName>
</protein>
<keyword evidence="7" id="KW-1185">Reference proteome</keyword>
<reference evidence="6 7" key="1">
    <citation type="submission" date="2020-08" db="EMBL/GenBank/DDBJ databases">
        <title>Genomic Encyclopedia of Type Strains, Phase III (KMG-III): the genomes of soil and plant-associated and newly described type strains.</title>
        <authorList>
            <person name="Whitman W."/>
        </authorList>
    </citation>
    <scope>NUCLEOTIDE SEQUENCE [LARGE SCALE GENOMIC DNA]</scope>
    <source>
        <strain evidence="6 7">CECT 7015</strain>
    </source>
</reference>